<dbReference type="AlphaFoldDB" id="A0A3B0RIS6"/>
<evidence type="ECO:0000313" key="1">
    <source>
        <dbReference type="EMBL" id="VAV83305.1"/>
    </source>
</evidence>
<sequence>RGQIPNRIMIGQRPEIVDAKERFGDWEVDTIYREKS</sequence>
<gene>
    <name evidence="1" type="ORF">MNBD_BACTEROID02-677</name>
</gene>
<reference evidence="1" key="1">
    <citation type="submission" date="2018-06" db="EMBL/GenBank/DDBJ databases">
        <authorList>
            <person name="Zhirakovskaya E."/>
        </authorList>
    </citation>
    <scope>NUCLEOTIDE SEQUENCE</scope>
</reference>
<protein>
    <recommendedName>
        <fullName evidence="2">Mobile element protein</fullName>
    </recommendedName>
</protein>
<evidence type="ECO:0008006" key="2">
    <source>
        <dbReference type="Google" id="ProtNLM"/>
    </source>
</evidence>
<organism evidence="1">
    <name type="scientific">hydrothermal vent metagenome</name>
    <dbReference type="NCBI Taxonomy" id="652676"/>
    <lineage>
        <taxon>unclassified sequences</taxon>
        <taxon>metagenomes</taxon>
        <taxon>ecological metagenomes</taxon>
    </lineage>
</organism>
<name>A0A3B0RIS6_9ZZZZ</name>
<accession>A0A3B0RIS6</accession>
<proteinExistence type="predicted"/>
<feature type="non-terminal residue" evidence="1">
    <location>
        <position position="1"/>
    </location>
</feature>
<dbReference type="EMBL" id="UOEB01000068">
    <property type="protein sequence ID" value="VAV83305.1"/>
    <property type="molecule type" value="Genomic_DNA"/>
</dbReference>